<reference evidence="2" key="1">
    <citation type="submission" date="2023-01" db="EMBL/GenBank/DDBJ databases">
        <title>Genome assembly of the deep-sea coral Lophelia pertusa.</title>
        <authorList>
            <person name="Herrera S."/>
            <person name="Cordes E."/>
        </authorList>
    </citation>
    <scope>NUCLEOTIDE SEQUENCE</scope>
    <source>
        <strain evidence="2">USNM1676648</strain>
        <tissue evidence="2">Polyp</tissue>
    </source>
</reference>
<name>A0A9X0A590_9CNID</name>
<dbReference type="Proteomes" id="UP001163046">
    <property type="component" value="Unassembled WGS sequence"/>
</dbReference>
<accession>A0A9X0A590</accession>
<protein>
    <submittedName>
        <fullName evidence="2">Uncharacterized protein</fullName>
    </submittedName>
</protein>
<sequence>MSHLSVVLAFFLCISTASALKCYRCESSKSWAECDAAERNIITCSSGQSQCAKVLKQDKTSTYARGCLTAKECHDGPKTSKYAGKLKRGV</sequence>
<dbReference type="Gene3D" id="2.10.60.10">
    <property type="entry name" value="CD59"/>
    <property type="match status" value="1"/>
</dbReference>
<dbReference type="OrthoDB" id="5986199at2759"/>
<gene>
    <name evidence="2" type="ORF">OS493_003354</name>
</gene>
<feature type="signal peptide" evidence="1">
    <location>
        <begin position="1"/>
        <end position="19"/>
    </location>
</feature>
<dbReference type="EMBL" id="MU825397">
    <property type="protein sequence ID" value="KAJ7393696.1"/>
    <property type="molecule type" value="Genomic_DNA"/>
</dbReference>
<organism evidence="2 3">
    <name type="scientific">Desmophyllum pertusum</name>
    <dbReference type="NCBI Taxonomy" id="174260"/>
    <lineage>
        <taxon>Eukaryota</taxon>
        <taxon>Metazoa</taxon>
        <taxon>Cnidaria</taxon>
        <taxon>Anthozoa</taxon>
        <taxon>Hexacorallia</taxon>
        <taxon>Scleractinia</taxon>
        <taxon>Caryophylliina</taxon>
        <taxon>Caryophylliidae</taxon>
        <taxon>Desmophyllum</taxon>
    </lineage>
</organism>
<dbReference type="SUPFAM" id="SSF57302">
    <property type="entry name" value="Snake toxin-like"/>
    <property type="match status" value="1"/>
</dbReference>
<keyword evidence="3" id="KW-1185">Reference proteome</keyword>
<dbReference type="AlphaFoldDB" id="A0A9X0A590"/>
<evidence type="ECO:0000313" key="3">
    <source>
        <dbReference type="Proteomes" id="UP001163046"/>
    </source>
</evidence>
<proteinExistence type="predicted"/>
<evidence type="ECO:0000256" key="1">
    <source>
        <dbReference type="SAM" id="SignalP"/>
    </source>
</evidence>
<comment type="caution">
    <text evidence="2">The sequence shown here is derived from an EMBL/GenBank/DDBJ whole genome shotgun (WGS) entry which is preliminary data.</text>
</comment>
<dbReference type="InterPro" id="IPR045860">
    <property type="entry name" value="Snake_toxin-like_sf"/>
</dbReference>
<evidence type="ECO:0000313" key="2">
    <source>
        <dbReference type="EMBL" id="KAJ7393696.1"/>
    </source>
</evidence>
<feature type="chain" id="PRO_5040925005" evidence="1">
    <location>
        <begin position="20"/>
        <end position="90"/>
    </location>
</feature>
<keyword evidence="1" id="KW-0732">Signal</keyword>